<evidence type="ECO:0000256" key="5">
    <source>
        <dbReference type="ARBA" id="ARBA00023242"/>
    </source>
</evidence>
<proteinExistence type="predicted"/>
<comment type="caution">
    <text evidence="7">The sequence shown here is derived from an EMBL/GenBank/DDBJ whole genome shotgun (WGS) entry which is preliminary data.</text>
</comment>
<comment type="subcellular location">
    <subcellularLocation>
        <location evidence="1">Nucleus</location>
    </subcellularLocation>
</comment>
<evidence type="ECO:0000259" key="6">
    <source>
        <dbReference type="PROSITE" id="PS00463"/>
    </source>
</evidence>
<dbReference type="PROSITE" id="PS00463">
    <property type="entry name" value="ZN2_CY6_FUNGAL_1"/>
    <property type="match status" value="1"/>
</dbReference>
<keyword evidence="8" id="KW-1185">Reference proteome</keyword>
<reference evidence="7" key="2">
    <citation type="journal article" date="2023" name="IMA Fungus">
        <title>Comparative genomic study of the Penicillium genus elucidates a diverse pangenome and 15 lateral gene transfer events.</title>
        <authorList>
            <person name="Petersen C."/>
            <person name="Sorensen T."/>
            <person name="Nielsen M.R."/>
            <person name="Sondergaard T.E."/>
            <person name="Sorensen J.L."/>
            <person name="Fitzpatrick D.A."/>
            <person name="Frisvad J.C."/>
            <person name="Nielsen K.L."/>
        </authorList>
    </citation>
    <scope>NUCLEOTIDE SEQUENCE</scope>
    <source>
        <strain evidence="7">IBT 26290</strain>
    </source>
</reference>
<dbReference type="GeneID" id="81426883"/>
<keyword evidence="5" id="KW-0539">Nucleus</keyword>
<organism evidence="7 8">
    <name type="scientific">Penicillium canariense</name>
    <dbReference type="NCBI Taxonomy" id="189055"/>
    <lineage>
        <taxon>Eukaryota</taxon>
        <taxon>Fungi</taxon>
        <taxon>Dikarya</taxon>
        <taxon>Ascomycota</taxon>
        <taxon>Pezizomycotina</taxon>
        <taxon>Eurotiomycetes</taxon>
        <taxon>Eurotiomycetidae</taxon>
        <taxon>Eurotiales</taxon>
        <taxon>Aspergillaceae</taxon>
        <taxon>Penicillium</taxon>
    </lineage>
</organism>
<dbReference type="InterPro" id="IPR036864">
    <property type="entry name" value="Zn2-C6_fun-type_DNA-bd_sf"/>
</dbReference>
<evidence type="ECO:0000256" key="2">
    <source>
        <dbReference type="ARBA" id="ARBA00023015"/>
    </source>
</evidence>
<dbReference type="EMBL" id="JAPQKN010000003">
    <property type="protein sequence ID" value="KAJ5166801.1"/>
    <property type="molecule type" value="Genomic_DNA"/>
</dbReference>
<protein>
    <submittedName>
        <fullName evidence="7">Phosphoketolase 1</fullName>
    </submittedName>
</protein>
<keyword evidence="4" id="KW-0804">Transcription</keyword>
<keyword evidence="2" id="KW-0805">Transcription regulation</keyword>
<dbReference type="RefSeq" id="XP_056543262.1">
    <property type="nucleotide sequence ID" value="XM_056687707.1"/>
</dbReference>
<dbReference type="InterPro" id="IPR001138">
    <property type="entry name" value="Zn2Cys6_DnaBD"/>
</dbReference>
<gene>
    <name evidence="7" type="ORF">N7482_005582</name>
</gene>
<accession>A0A9W9I461</accession>
<dbReference type="InterPro" id="IPR051089">
    <property type="entry name" value="prtT"/>
</dbReference>
<dbReference type="PANTHER" id="PTHR31845:SF32">
    <property type="entry name" value="MISCELLANEOUS ZN(II)2CYS6 TRANSCRIPTION FACTOR (EUROFUNG)-RELATED"/>
    <property type="match status" value="1"/>
</dbReference>
<feature type="domain" description="Zn(2)-C6 fungal-type" evidence="6">
    <location>
        <begin position="16"/>
        <end position="45"/>
    </location>
</feature>
<dbReference type="Proteomes" id="UP001149163">
    <property type="component" value="Unassembled WGS sequence"/>
</dbReference>
<keyword evidence="3" id="KW-0238">DNA-binding</keyword>
<dbReference type="GO" id="GO:0005634">
    <property type="term" value="C:nucleus"/>
    <property type="evidence" value="ECO:0007669"/>
    <property type="project" value="UniProtKB-SubCell"/>
</dbReference>
<evidence type="ECO:0000256" key="1">
    <source>
        <dbReference type="ARBA" id="ARBA00004123"/>
    </source>
</evidence>
<dbReference type="OrthoDB" id="1600564at2759"/>
<dbReference type="GO" id="GO:0000981">
    <property type="term" value="F:DNA-binding transcription factor activity, RNA polymerase II-specific"/>
    <property type="evidence" value="ECO:0007669"/>
    <property type="project" value="InterPro"/>
</dbReference>
<evidence type="ECO:0000256" key="4">
    <source>
        <dbReference type="ARBA" id="ARBA00023163"/>
    </source>
</evidence>
<evidence type="ECO:0000256" key="3">
    <source>
        <dbReference type="ARBA" id="ARBA00023125"/>
    </source>
</evidence>
<evidence type="ECO:0000313" key="7">
    <source>
        <dbReference type="EMBL" id="KAJ5166801.1"/>
    </source>
</evidence>
<dbReference type="Gene3D" id="4.10.240.10">
    <property type="entry name" value="Zn(2)-C6 fungal-type DNA-binding domain"/>
    <property type="match status" value="1"/>
</dbReference>
<evidence type="ECO:0000313" key="8">
    <source>
        <dbReference type="Proteomes" id="UP001149163"/>
    </source>
</evidence>
<dbReference type="AlphaFoldDB" id="A0A9W9I461"/>
<sequence length="577" mass="64067">MAPNRSSAITQLYGKACSECSKSKCKCISTSSGTCERCSRLKKLCVPGNSARARNTQRTRIDQIEGKLDNLVSILGSGGVLNTPSSGFDNISPPVTSSSTPTSLGAATAATGLTSAASAAPDISAEGSLDYFRSHLLKYFPFHLPPDVNAQRLRQDRPFLWLCLVTAASHSTQTKLALGDKIKRELTHRIFLANDPTAINIDLLLGLLTFLAWGHNQLLNSNPAQLARYTQLATTLVFDLRLNKPPVEESNMLSISQNLLSSKGLTRSLEEKRAVLGCFVLSSIVSVYFGHIDAMQWTPYMDECICALSQSNESPYDEMFVHQVRLQRIVGEVESARETSKAPPDFYLKFLQQKVDEVKTSISSRLREDRKFQYSISNHSSHLLTFPSTGVLSASVFYTELSIFGLVLSRKSPPGFQRLEYLYTCLNTVKSALENFFTVPISDYPGISFPVFTQLVRYIIVLYKLSTLNDSVWDLNLVRSSIDVIQVIDQVINNIKLAMSEMGEECASGVLERSIGIFSRFKSWSLPNLPVHVAPEESGIIDLPDSEESYTQLDALFFEDWWLRDNLSFGLEANETP</sequence>
<name>A0A9W9I461_9EURO</name>
<reference evidence="7" key="1">
    <citation type="submission" date="2022-11" db="EMBL/GenBank/DDBJ databases">
        <authorList>
            <person name="Petersen C."/>
        </authorList>
    </citation>
    <scope>NUCLEOTIDE SEQUENCE</scope>
    <source>
        <strain evidence="7">IBT 26290</strain>
    </source>
</reference>
<dbReference type="GO" id="GO:0008270">
    <property type="term" value="F:zinc ion binding"/>
    <property type="evidence" value="ECO:0007669"/>
    <property type="project" value="InterPro"/>
</dbReference>
<dbReference type="PANTHER" id="PTHR31845">
    <property type="entry name" value="FINGER DOMAIN PROTEIN, PUTATIVE-RELATED"/>
    <property type="match status" value="1"/>
</dbReference>
<dbReference type="GO" id="GO:0000976">
    <property type="term" value="F:transcription cis-regulatory region binding"/>
    <property type="evidence" value="ECO:0007669"/>
    <property type="project" value="TreeGrafter"/>
</dbReference>